<dbReference type="InterPro" id="IPR012132">
    <property type="entry name" value="GMC_OxRdtase"/>
</dbReference>
<accession>A0A381Z555</accession>
<dbReference type="AlphaFoldDB" id="A0A381Z555"/>
<name>A0A381Z555_9ZZZZ</name>
<sequence length="534" mass="59480">MEEFDYIIIGAGSAGCVLANRLTSITSNKILLLEAGGNDNNPWIHIPVGYYKTMHNPKMDWCFKTEPDETMNNRSINYPRGKTLGGSSSINGLLYIRGQEQDYDMWRQLGNVGWSWKDVLPYFLKSENQERGKNEFHGDEGPISVEDQRIQLDILDVFMNAAEEVGIPKVTDFNKGDNFGCGYFQVTEKKGLRCSAAVGYLRPVKKQSNLKIITKAHVKNINFDKKKAVGISYWRDNQLLKAKAKKEVILSAGSIGSPHILQVSGIGDPSKIKNYGIEIIHNSPGVGKNLQDHIMMRPVYKVKNIKTLNKKVNSFFGKMLIGMEYIFFRKGPMTMGASQLCGFAKSDSSRETPNLQFHIQPISTDKLGGSNLHNFDAFTPTVANIRPTSRGEVYIASADTRDDPKIKMNYLSTPEDRKVTADGLKLIRKIVLGTKAFAKYKPEEFRPGINIQDDEELVKAASDYAQTIFHPVGTCKMGNDENSVVNDRLVAHGLENLRIVDASIMPNITSGNTNAPTIMIAEKAADMIVEDSKP</sequence>
<dbReference type="PIRSF" id="PIRSF000137">
    <property type="entry name" value="Alcohol_oxidase"/>
    <property type="match status" value="1"/>
</dbReference>
<dbReference type="Gene3D" id="3.30.560.10">
    <property type="entry name" value="Glucose Oxidase, domain 3"/>
    <property type="match status" value="1"/>
</dbReference>
<comment type="cofactor">
    <cofactor evidence="1">
        <name>FAD</name>
        <dbReference type="ChEBI" id="CHEBI:57692"/>
    </cofactor>
</comment>
<gene>
    <name evidence="7" type="ORF">METZ01_LOCUS137269</name>
</gene>
<dbReference type="SUPFAM" id="SSF51905">
    <property type="entry name" value="FAD/NAD(P)-binding domain"/>
    <property type="match status" value="1"/>
</dbReference>
<dbReference type="InterPro" id="IPR000172">
    <property type="entry name" value="GMC_OxRdtase_N"/>
</dbReference>
<dbReference type="SUPFAM" id="SSF54373">
    <property type="entry name" value="FAD-linked reductases, C-terminal domain"/>
    <property type="match status" value="1"/>
</dbReference>
<dbReference type="Pfam" id="PF00732">
    <property type="entry name" value="GMC_oxred_N"/>
    <property type="match status" value="1"/>
</dbReference>
<evidence type="ECO:0000256" key="2">
    <source>
        <dbReference type="ARBA" id="ARBA00010790"/>
    </source>
</evidence>
<proteinExistence type="inferred from homology"/>
<evidence type="ECO:0000256" key="4">
    <source>
        <dbReference type="ARBA" id="ARBA00022827"/>
    </source>
</evidence>
<protein>
    <recommendedName>
        <fullName evidence="5 6">Glucose-methanol-choline oxidoreductase N-terminal domain-containing protein</fullName>
    </recommendedName>
</protein>
<dbReference type="PROSITE" id="PS00624">
    <property type="entry name" value="GMC_OXRED_2"/>
    <property type="match status" value="1"/>
</dbReference>
<dbReference type="GO" id="GO:0016614">
    <property type="term" value="F:oxidoreductase activity, acting on CH-OH group of donors"/>
    <property type="evidence" value="ECO:0007669"/>
    <property type="project" value="InterPro"/>
</dbReference>
<evidence type="ECO:0000259" key="6">
    <source>
        <dbReference type="PROSITE" id="PS00624"/>
    </source>
</evidence>
<feature type="domain" description="Glucose-methanol-choline oxidoreductase N-terminal" evidence="5">
    <location>
        <begin position="81"/>
        <end position="104"/>
    </location>
</feature>
<dbReference type="GO" id="GO:0050660">
    <property type="term" value="F:flavin adenine dinucleotide binding"/>
    <property type="evidence" value="ECO:0007669"/>
    <property type="project" value="InterPro"/>
</dbReference>
<feature type="domain" description="Glucose-methanol-choline oxidoreductase N-terminal" evidence="6">
    <location>
        <begin position="253"/>
        <end position="267"/>
    </location>
</feature>
<keyword evidence="4" id="KW-0274">FAD</keyword>
<dbReference type="PANTHER" id="PTHR11552">
    <property type="entry name" value="GLUCOSE-METHANOL-CHOLINE GMC OXIDOREDUCTASE"/>
    <property type="match status" value="1"/>
</dbReference>
<evidence type="ECO:0000256" key="1">
    <source>
        <dbReference type="ARBA" id="ARBA00001974"/>
    </source>
</evidence>
<dbReference type="InterPro" id="IPR036188">
    <property type="entry name" value="FAD/NAD-bd_sf"/>
</dbReference>
<evidence type="ECO:0000256" key="3">
    <source>
        <dbReference type="ARBA" id="ARBA00022630"/>
    </source>
</evidence>
<comment type="similarity">
    <text evidence="2">Belongs to the GMC oxidoreductase family.</text>
</comment>
<evidence type="ECO:0000259" key="5">
    <source>
        <dbReference type="PROSITE" id="PS00623"/>
    </source>
</evidence>
<dbReference type="EMBL" id="UINC01020002">
    <property type="protein sequence ID" value="SVA84415.1"/>
    <property type="molecule type" value="Genomic_DNA"/>
</dbReference>
<reference evidence="7" key="1">
    <citation type="submission" date="2018-05" db="EMBL/GenBank/DDBJ databases">
        <authorList>
            <person name="Lanie J.A."/>
            <person name="Ng W.-L."/>
            <person name="Kazmierczak K.M."/>
            <person name="Andrzejewski T.M."/>
            <person name="Davidsen T.M."/>
            <person name="Wayne K.J."/>
            <person name="Tettelin H."/>
            <person name="Glass J.I."/>
            <person name="Rusch D."/>
            <person name="Podicherti R."/>
            <person name="Tsui H.-C.T."/>
            <person name="Winkler M.E."/>
        </authorList>
    </citation>
    <scope>NUCLEOTIDE SEQUENCE</scope>
</reference>
<dbReference type="InterPro" id="IPR007867">
    <property type="entry name" value="GMC_OxRtase_C"/>
</dbReference>
<evidence type="ECO:0000313" key="7">
    <source>
        <dbReference type="EMBL" id="SVA84415.1"/>
    </source>
</evidence>
<dbReference type="PANTHER" id="PTHR11552:SF147">
    <property type="entry name" value="CHOLINE DEHYDROGENASE, MITOCHONDRIAL"/>
    <property type="match status" value="1"/>
</dbReference>
<dbReference type="PROSITE" id="PS00623">
    <property type="entry name" value="GMC_OXRED_1"/>
    <property type="match status" value="1"/>
</dbReference>
<dbReference type="Gene3D" id="3.50.50.60">
    <property type="entry name" value="FAD/NAD(P)-binding domain"/>
    <property type="match status" value="1"/>
</dbReference>
<keyword evidence="3" id="KW-0285">Flavoprotein</keyword>
<dbReference type="Pfam" id="PF05199">
    <property type="entry name" value="GMC_oxred_C"/>
    <property type="match status" value="1"/>
</dbReference>
<organism evidence="7">
    <name type="scientific">marine metagenome</name>
    <dbReference type="NCBI Taxonomy" id="408172"/>
    <lineage>
        <taxon>unclassified sequences</taxon>
        <taxon>metagenomes</taxon>
        <taxon>ecological metagenomes</taxon>
    </lineage>
</organism>